<proteinExistence type="predicted"/>
<dbReference type="Pfam" id="PF02668">
    <property type="entry name" value="TauD"/>
    <property type="match status" value="1"/>
</dbReference>
<evidence type="ECO:0000313" key="6">
    <source>
        <dbReference type="Proteomes" id="UP000831327"/>
    </source>
</evidence>
<dbReference type="EMBL" id="AP025637">
    <property type="protein sequence ID" value="BDG72896.1"/>
    <property type="molecule type" value="Genomic_DNA"/>
</dbReference>
<sequence>MDHAMAPIGGASAWRGGDELAARGFWPRRLGANEIAALEEALAAVKAAGRAPPAMAREHFSIPSLAPLLAEVTEELENGAGVLRLSGLPVERLSREDLRILFWGLCANVGTPLFQNTTGEFIGEVKDETGAGIAVTGGGAGPVPSARARSRSTGPLRFHTDKCDVLALLCASNGIAGGVSRVVSTVAIHDEMARRRPDLLAVLYEDFWRMRPADEEGAGHSDRVFRMPVFARGPEGAFTSQYSRTYVEMAHAEPGVPPLRAEQVEAMDLLAALAEELCAEAAFTPGDIQLLNQHVTYHGRTAYADDAAAGAHRVLLRVWLAVPGSRALPEGHRVQWGATEAGALRGGAVLGRSAVAA</sequence>
<reference evidence="5 6" key="1">
    <citation type="journal article" date="2016" name="Microbes Environ.">
        <title>Phylogenetically diverse aerobic anoxygenic phototrophic bacteria isolated from epilithic biofilms in Tama river, Japan.</title>
        <authorList>
            <person name="Hirose S."/>
            <person name="Matsuura K."/>
            <person name="Haruta S."/>
        </authorList>
    </citation>
    <scope>NUCLEOTIDE SEQUENCE [LARGE SCALE GENOMIC DNA]</scope>
    <source>
        <strain evidence="5 6">S08</strain>
    </source>
</reference>
<dbReference type="PANTHER" id="PTHR10696:SF56">
    <property type="entry name" value="TAUD_TFDA-LIKE DOMAIN-CONTAINING PROTEIN"/>
    <property type="match status" value="1"/>
</dbReference>
<dbReference type="InterPro" id="IPR003819">
    <property type="entry name" value="TauD/TfdA-like"/>
</dbReference>
<dbReference type="Proteomes" id="UP000831327">
    <property type="component" value="Chromosome"/>
</dbReference>
<dbReference type="Gene3D" id="3.60.130.10">
    <property type="entry name" value="Clavaminate synthase-like"/>
    <property type="match status" value="1"/>
</dbReference>
<keyword evidence="6" id="KW-1185">Reference proteome</keyword>
<accession>A0ABM7Y4S5</accession>
<gene>
    <name evidence="5" type="ORF">Rmf_28250</name>
</gene>
<evidence type="ECO:0000259" key="4">
    <source>
        <dbReference type="Pfam" id="PF02668"/>
    </source>
</evidence>
<evidence type="ECO:0000256" key="3">
    <source>
        <dbReference type="ARBA" id="ARBA00023194"/>
    </source>
</evidence>
<keyword evidence="3" id="KW-0045">Antibiotic biosynthesis</keyword>
<dbReference type="InterPro" id="IPR042098">
    <property type="entry name" value="TauD-like_sf"/>
</dbReference>
<organism evidence="5 6">
    <name type="scientific">Roseomonas fluvialis</name>
    <dbReference type="NCBI Taxonomy" id="1750527"/>
    <lineage>
        <taxon>Bacteria</taxon>
        <taxon>Pseudomonadati</taxon>
        <taxon>Pseudomonadota</taxon>
        <taxon>Alphaproteobacteria</taxon>
        <taxon>Acetobacterales</taxon>
        <taxon>Roseomonadaceae</taxon>
        <taxon>Roseomonas</taxon>
    </lineage>
</organism>
<feature type="domain" description="TauD/TfdA-like" evidence="4">
    <location>
        <begin position="52"/>
        <end position="319"/>
    </location>
</feature>
<dbReference type="SUPFAM" id="SSF51197">
    <property type="entry name" value="Clavaminate synthase-like"/>
    <property type="match status" value="1"/>
</dbReference>
<keyword evidence="2" id="KW-0560">Oxidoreductase</keyword>
<comment type="cofactor">
    <cofactor evidence="1">
        <name>Fe(2+)</name>
        <dbReference type="ChEBI" id="CHEBI:29033"/>
    </cofactor>
</comment>
<evidence type="ECO:0000313" key="5">
    <source>
        <dbReference type="EMBL" id="BDG72896.1"/>
    </source>
</evidence>
<name>A0ABM7Y4S5_9PROT</name>
<protein>
    <recommendedName>
        <fullName evidence="4">TauD/TfdA-like domain-containing protein</fullName>
    </recommendedName>
</protein>
<dbReference type="InterPro" id="IPR050411">
    <property type="entry name" value="AlphaKG_dependent_hydroxylases"/>
</dbReference>
<evidence type="ECO:0000256" key="1">
    <source>
        <dbReference type="ARBA" id="ARBA00001954"/>
    </source>
</evidence>
<evidence type="ECO:0000256" key="2">
    <source>
        <dbReference type="ARBA" id="ARBA00023002"/>
    </source>
</evidence>
<dbReference type="RefSeq" id="WP_279323201.1">
    <property type="nucleotide sequence ID" value="NZ_AP025637.1"/>
</dbReference>
<dbReference type="PANTHER" id="PTHR10696">
    <property type="entry name" value="GAMMA-BUTYROBETAINE HYDROXYLASE-RELATED"/>
    <property type="match status" value="1"/>
</dbReference>